<protein>
    <recommendedName>
        <fullName evidence="5">MazG C-terminal domain-containing protein</fullName>
    </recommendedName>
</protein>
<reference evidence="4" key="1">
    <citation type="journal article" date="2020" name="MBio">
        <title>Horizontal gene transfer to a defensive symbiont with a reduced genome amongst a multipartite beetle microbiome.</title>
        <authorList>
            <person name="Waterworth S.C."/>
            <person name="Florez L.V."/>
            <person name="Rees E.R."/>
            <person name="Hertweck C."/>
            <person name="Kaltenpoth M."/>
            <person name="Kwan J.C."/>
        </authorList>
    </citation>
    <scope>NUCLEOTIDE SEQUENCE [LARGE SCALE GENOMIC DNA]</scope>
</reference>
<dbReference type="Pfam" id="PF18722">
    <property type="entry name" value="MazG_C"/>
    <property type="match status" value="1"/>
</dbReference>
<sequence>MKVSEYDSFVLLTDQSINLTPEERRQIAIYGLSSEIGSIASAIKKKLLDEDDSGRWDIANNEISEELGDVMWYCFALARIANASSPCNILIHDVKNLIAEISSQDDRSQQIRGVIGPNNRQAFLDAAESFRRSTRSITFSDYQSITFLTARTENRVLAGVCIAVLYQLSAEILRTTLPDIERDLNTTLKDRAFNDILGYTAWHLAALASVYNLDLGDIAQQNIEKVSYRQNRNHPPIAHDQDFPAEQRFPRKFEIQFVSCDEKRAQMYFEGRQLDDTLTDNSYHDDGYRFHDVMHLANVAHLGWSPVVRGLMGRKKEVGQKN</sequence>
<dbReference type="Pfam" id="PF03819">
    <property type="entry name" value="MazG"/>
    <property type="match status" value="1"/>
</dbReference>
<name>A0A7V8FGW5_STEMA</name>
<dbReference type="SUPFAM" id="SSF101386">
    <property type="entry name" value="all-alpha NTP pyrophosphatases"/>
    <property type="match status" value="1"/>
</dbReference>
<dbReference type="Proteomes" id="UP000487117">
    <property type="component" value="Unassembled WGS sequence"/>
</dbReference>
<evidence type="ECO:0000259" key="1">
    <source>
        <dbReference type="Pfam" id="PF03819"/>
    </source>
</evidence>
<dbReference type="InterPro" id="IPR004518">
    <property type="entry name" value="MazG-like_dom"/>
</dbReference>
<evidence type="ECO:0000259" key="2">
    <source>
        <dbReference type="Pfam" id="PF18722"/>
    </source>
</evidence>
<accession>A0A7V8FGW5</accession>
<dbReference type="Gene3D" id="1.10.287.1080">
    <property type="entry name" value="MazG-like"/>
    <property type="match status" value="1"/>
</dbReference>
<evidence type="ECO:0000313" key="3">
    <source>
        <dbReference type="EMBL" id="KAF1015575.1"/>
    </source>
</evidence>
<dbReference type="InterPro" id="IPR041407">
    <property type="entry name" value="MazG_C"/>
</dbReference>
<gene>
    <name evidence="3" type="ORF">GAK31_01050</name>
</gene>
<feature type="domain" description="NTP pyrophosphohydrolase MazG-like" evidence="1">
    <location>
        <begin position="31"/>
        <end position="85"/>
    </location>
</feature>
<dbReference type="EMBL" id="WNDS01000002">
    <property type="protein sequence ID" value="KAF1015575.1"/>
    <property type="molecule type" value="Genomic_DNA"/>
</dbReference>
<organism evidence="3 4">
    <name type="scientific">Stenotrophomonas maltophilia</name>
    <name type="common">Pseudomonas maltophilia</name>
    <name type="synonym">Xanthomonas maltophilia</name>
    <dbReference type="NCBI Taxonomy" id="40324"/>
    <lineage>
        <taxon>Bacteria</taxon>
        <taxon>Pseudomonadati</taxon>
        <taxon>Pseudomonadota</taxon>
        <taxon>Gammaproteobacteria</taxon>
        <taxon>Lysobacterales</taxon>
        <taxon>Lysobacteraceae</taxon>
        <taxon>Stenotrophomonas</taxon>
        <taxon>Stenotrophomonas maltophilia group</taxon>
    </lineage>
</organism>
<feature type="domain" description="MazG C-terminal" evidence="2">
    <location>
        <begin position="237"/>
        <end position="317"/>
    </location>
</feature>
<dbReference type="AlphaFoldDB" id="A0A7V8FGW5"/>
<comment type="caution">
    <text evidence="3">The sequence shown here is derived from an EMBL/GenBank/DDBJ whole genome shotgun (WGS) entry which is preliminary data.</text>
</comment>
<evidence type="ECO:0000313" key="4">
    <source>
        <dbReference type="Proteomes" id="UP000487117"/>
    </source>
</evidence>
<evidence type="ECO:0008006" key="5">
    <source>
        <dbReference type="Google" id="ProtNLM"/>
    </source>
</evidence>
<proteinExistence type="predicted"/>